<dbReference type="HOGENOM" id="CLU_059685_0_0_1"/>
<evidence type="ECO:0000256" key="2">
    <source>
        <dbReference type="ARBA" id="ARBA00006779"/>
    </source>
</evidence>
<feature type="transmembrane region" description="Helical" evidence="7">
    <location>
        <begin position="243"/>
        <end position="265"/>
    </location>
</feature>
<dbReference type="Pfam" id="PF06454">
    <property type="entry name" value="THH1_TOM1-3_dom"/>
    <property type="match status" value="1"/>
</dbReference>
<accession>F0WI52</accession>
<evidence type="ECO:0000259" key="8">
    <source>
        <dbReference type="Pfam" id="PF06454"/>
    </source>
</evidence>
<gene>
    <name evidence="9" type="primary">AlNc14C107G6259</name>
    <name evidence="9" type="ORF">ALNC14_070730</name>
</gene>
<keyword evidence="3 7" id="KW-0812">Transmembrane</keyword>
<evidence type="ECO:0000256" key="6">
    <source>
        <dbReference type="SAM" id="MobiDB-lite"/>
    </source>
</evidence>
<feature type="transmembrane region" description="Helical" evidence="7">
    <location>
        <begin position="89"/>
        <end position="113"/>
    </location>
</feature>
<keyword evidence="5 7" id="KW-0472">Membrane</keyword>
<dbReference type="AlphaFoldDB" id="F0WI52"/>
<name>F0WI52_9STRA</name>
<evidence type="ECO:0000256" key="7">
    <source>
        <dbReference type="SAM" id="Phobius"/>
    </source>
</evidence>
<dbReference type="InterPro" id="IPR009457">
    <property type="entry name" value="THH1/TOM1/TOM3_dom"/>
</dbReference>
<reference evidence="9" key="2">
    <citation type="submission" date="2011-02" db="EMBL/GenBank/DDBJ databases">
        <authorList>
            <person name="MacLean D."/>
        </authorList>
    </citation>
    <scope>NUCLEOTIDE SEQUENCE</scope>
</reference>
<dbReference type="GO" id="GO:0012505">
    <property type="term" value="C:endomembrane system"/>
    <property type="evidence" value="ECO:0007669"/>
    <property type="project" value="UniProtKB-SubCell"/>
</dbReference>
<feature type="transmembrane region" description="Helical" evidence="7">
    <location>
        <begin position="168"/>
        <end position="186"/>
    </location>
</feature>
<evidence type="ECO:0000313" key="9">
    <source>
        <dbReference type="EMBL" id="CCA20930.1"/>
    </source>
</evidence>
<dbReference type="PANTHER" id="PTHR31142">
    <property type="entry name" value="TOBAMOVIRUS MULTIPLICATION PROTEIN 1-LIKE ISOFORM X1"/>
    <property type="match status" value="1"/>
</dbReference>
<organism evidence="9">
    <name type="scientific">Albugo laibachii Nc14</name>
    <dbReference type="NCBI Taxonomy" id="890382"/>
    <lineage>
        <taxon>Eukaryota</taxon>
        <taxon>Sar</taxon>
        <taxon>Stramenopiles</taxon>
        <taxon>Oomycota</taxon>
        <taxon>Peronosporomycetes</taxon>
        <taxon>Albuginales</taxon>
        <taxon>Albuginaceae</taxon>
        <taxon>Albugo</taxon>
    </lineage>
</organism>
<sequence>MRAEQNAALSHAFLADAALYSMIVFASSVQLTRNCWNYRPLTVQKMIHLFMFLGSLTRTIFLALVVSDWCDTLTGKIHLSSCSRFERETFYILDQFPILMYVVIYTMLIQFWAQVYYNATNNAQKLQYYVRPALNVWILCIILGQGILWILYATFLQRERNFVTQSEALLNLLMFTIITGAFVYFGRKAYLELRSIPIELSLRSRKMKELMIMTIACTSCFLTRSIMQLLISEETHQLHDRASWFIVTMYYGALELIPSITTLYYNRHIPTRRKRSNQDAGSNRKKSRPNEMVSDSLTENLLVDQEVKK</sequence>
<dbReference type="InterPro" id="IPR040226">
    <property type="entry name" value="THH1/TOM1/TOM3"/>
</dbReference>
<dbReference type="PANTHER" id="PTHR31142:SF3">
    <property type="entry name" value="THH1_TOM1_TOM3 DOMAIN-CONTAINING PROTEIN"/>
    <property type="match status" value="1"/>
</dbReference>
<feature type="region of interest" description="Disordered" evidence="6">
    <location>
        <begin position="274"/>
        <end position="296"/>
    </location>
</feature>
<feature type="domain" description="THH1/TOM1/TOM3" evidence="8">
    <location>
        <begin position="11"/>
        <end position="277"/>
    </location>
</feature>
<protein>
    <submittedName>
        <fullName evidence="9">Uncharacterized protein AlNc14C107G6259</fullName>
    </submittedName>
</protein>
<evidence type="ECO:0000256" key="5">
    <source>
        <dbReference type="ARBA" id="ARBA00023136"/>
    </source>
</evidence>
<evidence type="ECO:0000256" key="3">
    <source>
        <dbReference type="ARBA" id="ARBA00022692"/>
    </source>
</evidence>
<feature type="transmembrane region" description="Helical" evidence="7">
    <location>
        <begin position="12"/>
        <end position="29"/>
    </location>
</feature>
<reference evidence="9" key="1">
    <citation type="journal article" date="2011" name="PLoS Biol.">
        <title>Gene gain and loss during evolution of obligate parasitism in the white rust pathogen of Arabidopsis thaliana.</title>
        <authorList>
            <person name="Kemen E."/>
            <person name="Gardiner A."/>
            <person name="Schultz-Larsen T."/>
            <person name="Kemen A.C."/>
            <person name="Balmuth A.L."/>
            <person name="Robert-Seilaniantz A."/>
            <person name="Bailey K."/>
            <person name="Holub E."/>
            <person name="Studholme D.J."/>
            <person name="Maclean D."/>
            <person name="Jones J.D."/>
        </authorList>
    </citation>
    <scope>NUCLEOTIDE SEQUENCE</scope>
</reference>
<feature type="transmembrane region" description="Helical" evidence="7">
    <location>
        <begin position="134"/>
        <end position="156"/>
    </location>
</feature>
<feature type="transmembrane region" description="Helical" evidence="7">
    <location>
        <begin position="49"/>
        <end position="69"/>
    </location>
</feature>
<proteinExistence type="inferred from homology"/>
<evidence type="ECO:0000256" key="4">
    <source>
        <dbReference type="ARBA" id="ARBA00022989"/>
    </source>
</evidence>
<comment type="similarity">
    <text evidence="2">Belongs to the plant tobamovirus multiplication TOM1 protein family.</text>
</comment>
<dbReference type="EMBL" id="FR824152">
    <property type="protein sequence ID" value="CCA20930.1"/>
    <property type="molecule type" value="Genomic_DNA"/>
</dbReference>
<evidence type="ECO:0000256" key="1">
    <source>
        <dbReference type="ARBA" id="ARBA00004127"/>
    </source>
</evidence>
<keyword evidence="4 7" id="KW-1133">Transmembrane helix</keyword>
<comment type="subcellular location">
    <subcellularLocation>
        <location evidence="1">Endomembrane system</location>
        <topology evidence="1">Multi-pass membrane protein</topology>
    </subcellularLocation>
</comment>